<dbReference type="InterPro" id="IPR001519">
    <property type="entry name" value="Ferritin"/>
</dbReference>
<dbReference type="AlphaFoldDB" id="A0A643C9Y1"/>
<keyword evidence="9" id="KW-1185">Reference proteome</keyword>
<comment type="function">
    <text evidence="6">Stores iron in a soluble, non-toxic, readily available form. Important for iron homeostasis. Has ferroxidase activity. Iron is taken up in the ferrous form and deposited as ferric hydroxides after oxidation. Also plays a role in delivery of iron to cells. Mediates iron uptake in capsule cells of the developing kidney. Delivery to lysosomes is mediated by the cargo receptor NCOA4 for autophagic degradation and release of iron.</text>
</comment>
<dbReference type="InterPro" id="IPR012347">
    <property type="entry name" value="Ferritin-like"/>
</dbReference>
<dbReference type="PANTHER" id="PTHR11431">
    <property type="entry name" value="FERRITIN"/>
    <property type="match status" value="1"/>
</dbReference>
<feature type="binding site" evidence="7">
    <location>
        <position position="51"/>
    </location>
    <ligand>
        <name>Fe cation</name>
        <dbReference type="ChEBI" id="CHEBI:24875"/>
        <label>1</label>
    </ligand>
</feature>
<proteinExistence type="predicted"/>
<evidence type="ECO:0000256" key="1">
    <source>
        <dbReference type="ARBA" id="ARBA00004371"/>
    </source>
</evidence>
<evidence type="ECO:0000256" key="5">
    <source>
        <dbReference type="ARBA" id="ARBA00044959"/>
    </source>
</evidence>
<dbReference type="GO" id="GO:0008199">
    <property type="term" value="F:ferric iron binding"/>
    <property type="evidence" value="ECO:0007669"/>
    <property type="project" value="InterPro"/>
</dbReference>
<dbReference type="EMBL" id="SGJD01002056">
    <property type="protein sequence ID" value="KAB0397011.1"/>
    <property type="molecule type" value="Genomic_DNA"/>
</dbReference>
<dbReference type="GO" id="GO:0005764">
    <property type="term" value="C:lysosome"/>
    <property type="evidence" value="ECO:0007669"/>
    <property type="project" value="UniProtKB-SubCell"/>
</dbReference>
<dbReference type="OrthoDB" id="9610667at2759"/>
<dbReference type="GO" id="GO:0008198">
    <property type="term" value="F:ferrous iron binding"/>
    <property type="evidence" value="ECO:0007669"/>
    <property type="project" value="TreeGrafter"/>
</dbReference>
<evidence type="ECO:0000313" key="8">
    <source>
        <dbReference type="EMBL" id="KAB0397011.1"/>
    </source>
</evidence>
<evidence type="ECO:0000256" key="2">
    <source>
        <dbReference type="ARBA" id="ARBA00004419"/>
    </source>
</evidence>
<evidence type="ECO:0000256" key="7">
    <source>
        <dbReference type="PIRSR" id="PIRSR601519-1"/>
    </source>
</evidence>
<dbReference type="InterPro" id="IPR009078">
    <property type="entry name" value="Ferritin-like_SF"/>
</dbReference>
<evidence type="ECO:0000256" key="6">
    <source>
        <dbReference type="ARBA" id="ARBA00045964"/>
    </source>
</evidence>
<comment type="subunit">
    <text evidence="5">Oligomer of 24 subunits. There are two types of subunits: L (light) chain and H (heavy) chain. The major chain can be light or heavy, depending on the species and tissue type. The functional molecule forms a roughly spherical shell with a diameter of 12 nm and contains a central cavity into which the insoluble mineral iron core is deposited. Interacts with NCOA4; NCOA4 promotes targeting of the iron-binding ferritin complex to autolysosomes following starvation or iron depletion.</text>
</comment>
<comment type="caution">
    <text evidence="8">The sequence shown here is derived from an EMBL/GenBank/DDBJ whole genome shotgun (WGS) entry which is preliminary data.</text>
</comment>
<feature type="binding site" evidence="7">
    <location>
        <position position="27"/>
    </location>
    <ligand>
        <name>Fe cation</name>
        <dbReference type="ChEBI" id="CHEBI:24875"/>
        <label>1</label>
    </ligand>
</feature>
<dbReference type="GO" id="GO:0006879">
    <property type="term" value="P:intracellular iron ion homeostasis"/>
    <property type="evidence" value="ECO:0007669"/>
    <property type="project" value="InterPro"/>
</dbReference>
<dbReference type="PANTHER" id="PTHR11431:SF37">
    <property type="entry name" value="FERRITIN HEAVY CHAIN"/>
    <property type="match status" value="1"/>
</dbReference>
<dbReference type="GO" id="GO:0005776">
    <property type="term" value="C:autophagosome"/>
    <property type="evidence" value="ECO:0007669"/>
    <property type="project" value="UniProtKB-SubCell"/>
</dbReference>
<keyword evidence="3" id="KW-0458">Lysosome</keyword>
<gene>
    <name evidence="8" type="ORF">E2I00_001693</name>
</gene>
<organism evidence="8 9">
    <name type="scientific">Balaenoptera physalus</name>
    <name type="common">Fin whale</name>
    <name type="synonym">Balaena physalus</name>
    <dbReference type="NCBI Taxonomy" id="9770"/>
    <lineage>
        <taxon>Eukaryota</taxon>
        <taxon>Metazoa</taxon>
        <taxon>Chordata</taxon>
        <taxon>Craniata</taxon>
        <taxon>Vertebrata</taxon>
        <taxon>Euteleostomi</taxon>
        <taxon>Mammalia</taxon>
        <taxon>Eutheria</taxon>
        <taxon>Laurasiatheria</taxon>
        <taxon>Artiodactyla</taxon>
        <taxon>Whippomorpha</taxon>
        <taxon>Cetacea</taxon>
        <taxon>Mysticeti</taxon>
        <taxon>Balaenopteridae</taxon>
        <taxon>Balaenoptera</taxon>
    </lineage>
</organism>
<keyword evidence="7" id="KW-0479">Metal-binding</keyword>
<dbReference type="Gene3D" id="1.20.1260.10">
    <property type="match status" value="1"/>
</dbReference>
<evidence type="ECO:0000313" key="9">
    <source>
        <dbReference type="Proteomes" id="UP000437017"/>
    </source>
</evidence>
<sequence>MTESPSRVCRSDHQDSEAPINHQTHLELYASYVYLAVSCCFDPDGVACHEEREYAEKLMKLQNQQVG</sequence>
<keyword evidence="7" id="KW-0408">Iron</keyword>
<dbReference type="SUPFAM" id="SSF47240">
    <property type="entry name" value="Ferritin-like"/>
    <property type="match status" value="1"/>
</dbReference>
<reference evidence="8 9" key="1">
    <citation type="journal article" date="2019" name="PLoS ONE">
        <title>Genomic analyses reveal an absence of contemporary introgressive admixture between fin whales and blue whales, despite known hybrids.</title>
        <authorList>
            <person name="Westbury M.V."/>
            <person name="Petersen B."/>
            <person name="Lorenzen E.D."/>
        </authorList>
    </citation>
    <scope>NUCLEOTIDE SEQUENCE [LARGE SCALE GENOMIC DNA]</scope>
    <source>
        <strain evidence="8">FinWhale-01</strain>
    </source>
</reference>
<comment type="subcellular location">
    <subcellularLocation>
        <location evidence="2">Cytoplasmic vesicle</location>
        <location evidence="2">Autophagosome</location>
    </subcellularLocation>
    <subcellularLocation>
        <location evidence="1">Lysosome</location>
    </subcellularLocation>
</comment>
<protein>
    <recommendedName>
        <fullName evidence="4">Ferritin heavy chain</fullName>
    </recommendedName>
</protein>
<dbReference type="GO" id="GO:0006826">
    <property type="term" value="P:iron ion transport"/>
    <property type="evidence" value="ECO:0007669"/>
    <property type="project" value="InterPro"/>
</dbReference>
<dbReference type="Proteomes" id="UP000437017">
    <property type="component" value="Unassembled WGS sequence"/>
</dbReference>
<accession>A0A643C9Y1</accession>
<evidence type="ECO:0000256" key="3">
    <source>
        <dbReference type="ARBA" id="ARBA00023228"/>
    </source>
</evidence>
<evidence type="ECO:0000256" key="4">
    <source>
        <dbReference type="ARBA" id="ARBA00039731"/>
    </source>
</evidence>
<name>A0A643C9Y1_BALPH</name>